<evidence type="ECO:0000313" key="8">
    <source>
        <dbReference type="Proteomes" id="UP000095767"/>
    </source>
</evidence>
<sequence>MATLTVPTAVPPVAEDCEQLHKAFEGWGTNEKLIISILAHRDASHRRAIRRAYAEAYGKELLRALGDEIHGKFESLQTLQSLTSLVHIVHSEEKSFLTLRCYRSDDPAGSFKQLYRAYCSIFVHSDGKSFLTPRCYGSDDPAGSFNQSHCAYCSFFCNHGSMAGFRVSNGLELKVGQRVLQIIISSFQLLVPLVSAYRYDGPEVNTRLAHSEAKILHEKIHKKAYSDEEVIRILTTRSKAQLLATFNSYKDQFDHPINKDLKADPKDEFLATLRAIIRCFTCPDRYFEKVLRLALGGMGTDEDDLTRIITTRAEVDLKLIKEAYQKRNSAPLERAVAKDTARDYEDILLALLGAE</sequence>
<evidence type="ECO:0000256" key="2">
    <source>
        <dbReference type="ARBA" id="ARBA00022737"/>
    </source>
</evidence>
<keyword evidence="3 6" id="KW-0106">Calcium</keyword>
<organism evidence="7 8">
    <name type="scientific">Dichanthelium oligosanthes</name>
    <dbReference type="NCBI Taxonomy" id="888268"/>
    <lineage>
        <taxon>Eukaryota</taxon>
        <taxon>Viridiplantae</taxon>
        <taxon>Streptophyta</taxon>
        <taxon>Embryophyta</taxon>
        <taxon>Tracheophyta</taxon>
        <taxon>Spermatophyta</taxon>
        <taxon>Magnoliopsida</taxon>
        <taxon>Liliopsida</taxon>
        <taxon>Poales</taxon>
        <taxon>Poaceae</taxon>
        <taxon>PACMAD clade</taxon>
        <taxon>Panicoideae</taxon>
        <taxon>Panicodae</taxon>
        <taxon>Paniceae</taxon>
        <taxon>Dichantheliinae</taxon>
        <taxon>Dichanthelium</taxon>
    </lineage>
</organism>
<keyword evidence="2 6" id="KW-0677">Repeat</keyword>
<keyword evidence="8" id="KW-1185">Reference proteome</keyword>
<dbReference type="GO" id="GO:0005737">
    <property type="term" value="C:cytoplasm"/>
    <property type="evidence" value="ECO:0007669"/>
    <property type="project" value="TreeGrafter"/>
</dbReference>
<dbReference type="PANTHER" id="PTHR10502">
    <property type="entry name" value="ANNEXIN"/>
    <property type="match status" value="1"/>
</dbReference>
<dbReference type="SUPFAM" id="SSF47874">
    <property type="entry name" value="Annexin"/>
    <property type="match status" value="2"/>
</dbReference>
<gene>
    <name evidence="7" type="ORF">BAE44_0016290</name>
</gene>
<dbReference type="GO" id="GO:0009408">
    <property type="term" value="P:response to heat"/>
    <property type="evidence" value="ECO:0007669"/>
    <property type="project" value="TreeGrafter"/>
</dbReference>
<keyword evidence="5 6" id="KW-0111">Calcium/phospholipid-binding</keyword>
<dbReference type="FunFam" id="1.10.220.10:FF:000001">
    <property type="entry name" value="Annexin"/>
    <property type="match status" value="1"/>
</dbReference>
<dbReference type="FunFam" id="1.10.220.10:FF:000008">
    <property type="entry name" value="Annexin"/>
    <property type="match status" value="1"/>
</dbReference>
<evidence type="ECO:0000256" key="3">
    <source>
        <dbReference type="ARBA" id="ARBA00022837"/>
    </source>
</evidence>
<name>A0A1E5VC15_9POAL</name>
<dbReference type="AlphaFoldDB" id="A0A1E5VC15"/>
<dbReference type="FunFam" id="1.10.220.10:FF:000009">
    <property type="entry name" value="Annexin"/>
    <property type="match status" value="1"/>
</dbReference>
<dbReference type="GO" id="GO:0005886">
    <property type="term" value="C:plasma membrane"/>
    <property type="evidence" value="ECO:0007669"/>
    <property type="project" value="TreeGrafter"/>
</dbReference>
<evidence type="ECO:0000256" key="1">
    <source>
        <dbReference type="ARBA" id="ARBA00022723"/>
    </source>
</evidence>
<dbReference type="InterPro" id="IPR018502">
    <property type="entry name" value="Annexin_repeat"/>
</dbReference>
<comment type="similarity">
    <text evidence="6">Belongs to the annexin family.</text>
</comment>
<dbReference type="GO" id="GO:0005544">
    <property type="term" value="F:calcium-dependent phospholipid binding"/>
    <property type="evidence" value="ECO:0007669"/>
    <property type="project" value="UniProtKB-KW"/>
</dbReference>
<dbReference type="InterPro" id="IPR018252">
    <property type="entry name" value="Annexin_repeat_CS"/>
</dbReference>
<evidence type="ECO:0000256" key="4">
    <source>
        <dbReference type="ARBA" id="ARBA00023216"/>
    </source>
</evidence>
<dbReference type="PANTHER" id="PTHR10502:SF104">
    <property type="entry name" value="ANNEXIN D1"/>
    <property type="match status" value="1"/>
</dbReference>
<dbReference type="GO" id="GO:0009651">
    <property type="term" value="P:response to salt stress"/>
    <property type="evidence" value="ECO:0007669"/>
    <property type="project" value="TreeGrafter"/>
</dbReference>
<comment type="domain">
    <text evidence="6">A pair of annexin repeats may form one binding site for calcium and phospholipid.</text>
</comment>
<dbReference type="InterPro" id="IPR037104">
    <property type="entry name" value="Annexin_sf"/>
</dbReference>
<keyword evidence="1" id="KW-0479">Metal-binding</keyword>
<proteinExistence type="inferred from homology"/>
<dbReference type="PRINTS" id="PR00196">
    <property type="entry name" value="ANNEXIN"/>
</dbReference>
<dbReference type="PROSITE" id="PS00223">
    <property type="entry name" value="ANNEXIN_1"/>
    <property type="match status" value="1"/>
</dbReference>
<evidence type="ECO:0000256" key="6">
    <source>
        <dbReference type="RuleBase" id="RU003540"/>
    </source>
</evidence>
<accession>A0A1E5VC15</accession>
<keyword evidence="4 6" id="KW-0041">Annexin</keyword>
<dbReference type="InterPro" id="IPR001464">
    <property type="entry name" value="Annexin"/>
</dbReference>
<dbReference type="GO" id="GO:0009409">
    <property type="term" value="P:response to cold"/>
    <property type="evidence" value="ECO:0007669"/>
    <property type="project" value="TreeGrafter"/>
</dbReference>
<protein>
    <recommendedName>
        <fullName evidence="6">Annexin</fullName>
    </recommendedName>
</protein>
<dbReference type="GO" id="GO:0009414">
    <property type="term" value="P:response to water deprivation"/>
    <property type="evidence" value="ECO:0007669"/>
    <property type="project" value="TreeGrafter"/>
</dbReference>
<evidence type="ECO:0000256" key="5">
    <source>
        <dbReference type="ARBA" id="ARBA00023302"/>
    </source>
</evidence>
<dbReference type="GO" id="GO:0005509">
    <property type="term" value="F:calcium ion binding"/>
    <property type="evidence" value="ECO:0007669"/>
    <property type="project" value="InterPro"/>
</dbReference>
<dbReference type="STRING" id="888268.A0A1E5VC15"/>
<dbReference type="OrthoDB" id="37886at2759"/>
<dbReference type="EMBL" id="LWDX02044605">
    <property type="protein sequence ID" value="OEL22693.1"/>
    <property type="molecule type" value="Genomic_DNA"/>
</dbReference>
<evidence type="ECO:0000313" key="7">
    <source>
        <dbReference type="EMBL" id="OEL22693.1"/>
    </source>
</evidence>
<dbReference type="Proteomes" id="UP000095767">
    <property type="component" value="Unassembled WGS sequence"/>
</dbReference>
<reference evidence="7 8" key="1">
    <citation type="submission" date="2016-09" db="EMBL/GenBank/DDBJ databases">
        <title>The draft genome of Dichanthelium oligosanthes: A C3 panicoid grass species.</title>
        <authorList>
            <person name="Studer A.J."/>
            <person name="Schnable J.C."/>
            <person name="Brutnell T.P."/>
        </authorList>
    </citation>
    <scope>NUCLEOTIDE SEQUENCE [LARGE SCALE GENOMIC DNA]</scope>
    <source>
        <strain evidence="8">cv. Kellogg 1175</strain>
        <tissue evidence="7">Leaf</tissue>
    </source>
</reference>
<comment type="caution">
    <text evidence="7">The sequence shown here is derived from an EMBL/GenBank/DDBJ whole genome shotgun (WGS) entry which is preliminary data.</text>
</comment>
<dbReference type="PROSITE" id="PS51897">
    <property type="entry name" value="ANNEXIN_2"/>
    <property type="match status" value="3"/>
</dbReference>
<dbReference type="GO" id="GO:0001786">
    <property type="term" value="F:phosphatidylserine binding"/>
    <property type="evidence" value="ECO:0007669"/>
    <property type="project" value="TreeGrafter"/>
</dbReference>
<dbReference type="Pfam" id="PF00191">
    <property type="entry name" value="Annexin"/>
    <property type="match status" value="3"/>
</dbReference>
<dbReference type="SMART" id="SM00335">
    <property type="entry name" value="ANX"/>
    <property type="match status" value="3"/>
</dbReference>
<dbReference type="Gene3D" id="1.10.220.10">
    <property type="entry name" value="Annexin"/>
    <property type="match status" value="3"/>
</dbReference>